<organism evidence="1 2">
    <name type="scientific">Rhizophagus irregularis (strain DAOM 197198w)</name>
    <name type="common">Glomus intraradices</name>
    <dbReference type="NCBI Taxonomy" id="1432141"/>
    <lineage>
        <taxon>Eukaryota</taxon>
        <taxon>Fungi</taxon>
        <taxon>Fungi incertae sedis</taxon>
        <taxon>Mucoromycota</taxon>
        <taxon>Glomeromycotina</taxon>
        <taxon>Glomeromycetes</taxon>
        <taxon>Glomerales</taxon>
        <taxon>Glomeraceae</taxon>
        <taxon>Rhizophagus</taxon>
    </lineage>
</organism>
<dbReference type="Proteomes" id="UP000022910">
    <property type="component" value="Unassembled WGS sequence"/>
</dbReference>
<gene>
    <name evidence="1" type="ORF">RirG_069890</name>
</gene>
<evidence type="ECO:0000313" key="2">
    <source>
        <dbReference type="Proteomes" id="UP000022910"/>
    </source>
</evidence>
<dbReference type="EMBL" id="JEMT01015478">
    <property type="protein sequence ID" value="EXX72376.1"/>
    <property type="molecule type" value="Genomic_DNA"/>
</dbReference>
<dbReference type="AlphaFoldDB" id="A0A015LI86"/>
<reference evidence="1 2" key="1">
    <citation type="submission" date="2014-02" db="EMBL/GenBank/DDBJ databases">
        <title>Single nucleus genome sequencing reveals high similarity among nuclei of an endomycorrhizal fungus.</title>
        <authorList>
            <person name="Lin K."/>
            <person name="Geurts R."/>
            <person name="Zhang Z."/>
            <person name="Limpens E."/>
            <person name="Saunders D.G."/>
            <person name="Mu D."/>
            <person name="Pang E."/>
            <person name="Cao H."/>
            <person name="Cha H."/>
            <person name="Lin T."/>
            <person name="Zhou Q."/>
            <person name="Shang Y."/>
            <person name="Li Y."/>
            <person name="Ivanov S."/>
            <person name="Sharma T."/>
            <person name="Velzen R.V."/>
            <person name="Ruijter N.D."/>
            <person name="Aanen D.K."/>
            <person name="Win J."/>
            <person name="Kamoun S."/>
            <person name="Bisseling T."/>
            <person name="Huang S."/>
        </authorList>
    </citation>
    <scope>NUCLEOTIDE SEQUENCE [LARGE SCALE GENOMIC DNA]</scope>
    <source>
        <strain evidence="2">DAOM197198w</strain>
    </source>
</reference>
<sequence length="103" mass="12204">MSKRIKTKKFEWYEEELEEEGSGSNNNDKYDEKEARAEMKSILKTIDETRGLDYNEMFNNAKNLKIRRNLVPELRSALTLYFSASNKQLTKWLGSLHKSYHSH</sequence>
<proteinExistence type="predicted"/>
<accession>A0A015LI86</accession>
<dbReference type="HOGENOM" id="CLU_2265184_0_0_1"/>
<comment type="caution">
    <text evidence="1">The sequence shown here is derived from an EMBL/GenBank/DDBJ whole genome shotgun (WGS) entry which is preliminary data.</text>
</comment>
<keyword evidence="2" id="KW-1185">Reference proteome</keyword>
<name>A0A015LI86_RHIIW</name>
<dbReference type="OrthoDB" id="2405014at2759"/>
<protein>
    <submittedName>
        <fullName evidence="1">Uncharacterized protein</fullName>
    </submittedName>
</protein>
<evidence type="ECO:0000313" key="1">
    <source>
        <dbReference type="EMBL" id="EXX72376.1"/>
    </source>
</evidence>